<evidence type="ECO:0000256" key="2">
    <source>
        <dbReference type="ARBA" id="ARBA00022679"/>
    </source>
</evidence>
<accession>A0A9X2BD90</accession>
<dbReference type="AlphaFoldDB" id="A0A9X2BD90"/>
<evidence type="ECO:0000256" key="4">
    <source>
        <dbReference type="ARBA" id="ARBA00023141"/>
    </source>
</evidence>
<dbReference type="Gene3D" id="3.40.1030.10">
    <property type="entry name" value="Nucleoside phosphorylase/phosphoribosyltransferase catalytic domain"/>
    <property type="match status" value="1"/>
</dbReference>
<evidence type="ECO:0000313" key="8">
    <source>
        <dbReference type="Proteomes" id="UP001139011"/>
    </source>
</evidence>
<dbReference type="Proteomes" id="UP001139011">
    <property type="component" value="Unassembled WGS sequence"/>
</dbReference>
<keyword evidence="4" id="KW-0057">Aromatic amino acid biosynthesis</keyword>
<gene>
    <name evidence="7" type="ORF">LCY76_12570</name>
</gene>
<dbReference type="PANTHER" id="PTHR43285:SF2">
    <property type="entry name" value="ANTHRANILATE PHOSPHORIBOSYLTRANSFERASE"/>
    <property type="match status" value="1"/>
</dbReference>
<dbReference type="GO" id="GO:0005829">
    <property type="term" value="C:cytosol"/>
    <property type="evidence" value="ECO:0007669"/>
    <property type="project" value="TreeGrafter"/>
</dbReference>
<evidence type="ECO:0000313" key="7">
    <source>
        <dbReference type="EMBL" id="MCK6257426.1"/>
    </source>
</evidence>
<name>A0A9X2BD90_9BACL</name>
<dbReference type="InterPro" id="IPR000312">
    <property type="entry name" value="Glycosyl_Trfase_fam3"/>
</dbReference>
<dbReference type="Pfam" id="PF02885">
    <property type="entry name" value="Glycos_trans_3N"/>
    <property type="match status" value="1"/>
</dbReference>
<evidence type="ECO:0000259" key="5">
    <source>
        <dbReference type="Pfam" id="PF00591"/>
    </source>
</evidence>
<keyword evidence="3" id="KW-0822">Tryptophan biosynthesis</keyword>
<feature type="domain" description="Glycosyl transferase family 3 N-terminal" evidence="6">
    <location>
        <begin position="3"/>
        <end position="67"/>
    </location>
</feature>
<dbReference type="InterPro" id="IPR035902">
    <property type="entry name" value="Nuc_phospho_transferase"/>
</dbReference>
<evidence type="ECO:0000256" key="1">
    <source>
        <dbReference type="ARBA" id="ARBA00022676"/>
    </source>
</evidence>
<evidence type="ECO:0000256" key="3">
    <source>
        <dbReference type="ARBA" id="ARBA00022822"/>
    </source>
</evidence>
<dbReference type="InterPro" id="IPR036320">
    <property type="entry name" value="Glycosyl_Trfase_fam3_N_dom_sf"/>
</dbReference>
<feature type="domain" description="Glycosyl transferase family 3" evidence="5">
    <location>
        <begin position="87"/>
        <end position="329"/>
    </location>
</feature>
<dbReference type="GO" id="GO:0004048">
    <property type="term" value="F:anthranilate phosphoribosyltransferase activity"/>
    <property type="evidence" value="ECO:0007669"/>
    <property type="project" value="InterPro"/>
</dbReference>
<organism evidence="7 8">
    <name type="scientific">Fictibacillus marinisediminis</name>
    <dbReference type="NCBI Taxonomy" id="2878389"/>
    <lineage>
        <taxon>Bacteria</taxon>
        <taxon>Bacillati</taxon>
        <taxon>Bacillota</taxon>
        <taxon>Bacilli</taxon>
        <taxon>Bacillales</taxon>
        <taxon>Fictibacillaceae</taxon>
        <taxon>Fictibacillus</taxon>
    </lineage>
</organism>
<sequence>MQQWIKEVGRGKRGAKDLAYEEALKAAACIASGEATDAQIAAFFMAERIKMETPDELLAFIHEFRNHTEHLTQQTTRKILDCGGPYNGRNSFAATIPVSILLSQQGLPVFLHADESLPPKHGTSLKTILEHLKVPIAHSLEEMEYSLDQTEIGFGWTEKLCPPLGSLRRIRKEIGVRTIMNTVEKLLDISSAKYIILGVFHRSAVNKIIPTLQRLTYEKAFIVQGVEGSEDLPVHRSSFIYEITEKKSESIIINPEDYGLKHTKEVNKERLTPAEQCSLIHRVLAGDPSEELAPYRNQVVLNAGLRFSILGHTPSVAEGTALAEQLLNDRKGEEQLQRWQQQTHSAFSHKT</sequence>
<keyword evidence="1 7" id="KW-0328">Glycosyltransferase</keyword>
<evidence type="ECO:0000259" key="6">
    <source>
        <dbReference type="Pfam" id="PF02885"/>
    </source>
</evidence>
<keyword evidence="2" id="KW-0808">Transferase</keyword>
<dbReference type="SUPFAM" id="SSF52418">
    <property type="entry name" value="Nucleoside phosphorylase/phosphoribosyltransferase catalytic domain"/>
    <property type="match status" value="1"/>
</dbReference>
<dbReference type="GO" id="GO:0000162">
    <property type="term" value="P:L-tryptophan biosynthetic process"/>
    <property type="evidence" value="ECO:0007669"/>
    <property type="project" value="UniProtKB-KW"/>
</dbReference>
<dbReference type="SUPFAM" id="SSF47648">
    <property type="entry name" value="Nucleoside phosphorylase/phosphoribosyltransferase N-terminal domain"/>
    <property type="match status" value="1"/>
</dbReference>
<proteinExistence type="predicted"/>
<dbReference type="Gene3D" id="1.20.970.10">
    <property type="entry name" value="Transferase, Pyrimidine Nucleoside Phosphorylase, Chain C"/>
    <property type="match status" value="1"/>
</dbReference>
<dbReference type="Pfam" id="PF00591">
    <property type="entry name" value="Glycos_transf_3"/>
    <property type="match status" value="1"/>
</dbReference>
<reference evidence="7" key="1">
    <citation type="submission" date="2021-09" db="EMBL/GenBank/DDBJ databases">
        <title>Genome analysis of Fictibacillus sp. KIGAM418 isolated from marine sediment.</title>
        <authorList>
            <person name="Seo M.-J."/>
            <person name="Cho E.-S."/>
            <person name="Hwang C.Y."/>
        </authorList>
    </citation>
    <scope>NUCLEOTIDE SEQUENCE</scope>
    <source>
        <strain evidence="7">KIGAM418</strain>
    </source>
</reference>
<dbReference type="InterPro" id="IPR005940">
    <property type="entry name" value="Anthranilate_Pribosyl_Tfrase"/>
</dbReference>
<dbReference type="InterPro" id="IPR017459">
    <property type="entry name" value="Glycosyl_Trfase_fam3_N_dom"/>
</dbReference>
<dbReference type="PANTHER" id="PTHR43285">
    <property type="entry name" value="ANTHRANILATE PHOSPHORIBOSYLTRANSFERASE"/>
    <property type="match status" value="1"/>
</dbReference>
<keyword evidence="3" id="KW-0028">Amino-acid biosynthesis</keyword>
<keyword evidence="8" id="KW-1185">Reference proteome</keyword>
<protein>
    <submittedName>
        <fullName evidence="7">Anthranilate phosphoribosyltransferase</fullName>
    </submittedName>
</protein>
<dbReference type="RefSeq" id="WP_248252925.1">
    <property type="nucleotide sequence ID" value="NZ_JAIWJX010000002.1"/>
</dbReference>
<dbReference type="EMBL" id="JAIWJX010000002">
    <property type="protein sequence ID" value="MCK6257426.1"/>
    <property type="molecule type" value="Genomic_DNA"/>
</dbReference>
<comment type="caution">
    <text evidence="7">The sequence shown here is derived from an EMBL/GenBank/DDBJ whole genome shotgun (WGS) entry which is preliminary data.</text>
</comment>